<dbReference type="RefSeq" id="WP_306890025.1">
    <property type="nucleotide sequence ID" value="NZ_JAUSVR010000006.1"/>
</dbReference>
<proteinExistence type="inferred from homology"/>
<evidence type="ECO:0000313" key="6">
    <source>
        <dbReference type="EMBL" id="MDQ0511334.1"/>
    </source>
</evidence>
<reference evidence="6 7" key="1">
    <citation type="submission" date="2023-07" db="EMBL/GenBank/DDBJ databases">
        <title>Genomic Encyclopedia of Type Strains, Phase IV (KMG-IV): sequencing the most valuable type-strain genomes for metagenomic binning, comparative biology and taxonomic classification.</title>
        <authorList>
            <person name="Goeker M."/>
        </authorList>
    </citation>
    <scope>NUCLEOTIDE SEQUENCE [LARGE SCALE GENOMIC DNA]</scope>
    <source>
        <strain evidence="6 7">DSM 15561</strain>
    </source>
</reference>
<feature type="transmembrane region" description="Helical" evidence="3">
    <location>
        <begin position="12"/>
        <end position="31"/>
    </location>
</feature>
<dbReference type="Pfam" id="PF25989">
    <property type="entry name" value="YknX_C"/>
    <property type="match status" value="1"/>
</dbReference>
<dbReference type="NCBIfam" id="TIGR01730">
    <property type="entry name" value="RND_mfp"/>
    <property type="match status" value="1"/>
</dbReference>
<keyword evidence="2" id="KW-0175">Coiled coil</keyword>
<dbReference type="Proteomes" id="UP001235094">
    <property type="component" value="Unassembled WGS sequence"/>
</dbReference>
<gene>
    <name evidence="6" type="ORF">QOZ99_002231</name>
</gene>
<evidence type="ECO:0000313" key="7">
    <source>
        <dbReference type="Proteomes" id="UP001235094"/>
    </source>
</evidence>
<dbReference type="PANTHER" id="PTHR30469">
    <property type="entry name" value="MULTIDRUG RESISTANCE PROTEIN MDTA"/>
    <property type="match status" value="1"/>
</dbReference>
<dbReference type="SUPFAM" id="SSF111369">
    <property type="entry name" value="HlyD-like secretion proteins"/>
    <property type="match status" value="2"/>
</dbReference>
<dbReference type="EMBL" id="JAUSVR010000006">
    <property type="protein sequence ID" value="MDQ0511334.1"/>
    <property type="molecule type" value="Genomic_DNA"/>
</dbReference>
<dbReference type="InterPro" id="IPR058792">
    <property type="entry name" value="Beta-barrel_RND_2"/>
</dbReference>
<evidence type="ECO:0000259" key="4">
    <source>
        <dbReference type="Pfam" id="PF25954"/>
    </source>
</evidence>
<comment type="similarity">
    <text evidence="1">Belongs to the membrane fusion protein (MFP) (TC 8.A.1) family.</text>
</comment>
<keyword evidence="3" id="KW-1133">Transmembrane helix</keyword>
<dbReference type="Pfam" id="PF25954">
    <property type="entry name" value="Beta-barrel_RND_2"/>
    <property type="match status" value="1"/>
</dbReference>
<dbReference type="Gene3D" id="2.40.30.170">
    <property type="match status" value="1"/>
</dbReference>
<keyword evidence="7" id="KW-1185">Reference proteome</keyword>
<dbReference type="Gene3D" id="2.40.420.20">
    <property type="match status" value="1"/>
</dbReference>
<evidence type="ECO:0000256" key="3">
    <source>
        <dbReference type="SAM" id="Phobius"/>
    </source>
</evidence>
<protein>
    <submittedName>
        <fullName evidence="6">RND family efflux transporter MFP subunit</fullName>
    </submittedName>
</protein>
<keyword evidence="3" id="KW-0812">Transmembrane</keyword>
<feature type="domain" description="CusB-like beta-barrel" evidence="4">
    <location>
        <begin position="266"/>
        <end position="331"/>
    </location>
</feature>
<sequence>MIIKLPPSFGGRVALAFVATVVVVGVVGLAFRDRFSSGLQITDAAQADDVAVPDPNSVRAISISVVPAARREVVERLSVTGTLVAREEIMVGAEIDGFRITDILVEEGDRVTKGQVLARLSRDTLETLLAQNTATAAKARAAIAQQKAALQQAMAEQTEAESSVERARTLIKTGATSQEMLDARERAAKVAAAQVAAAEESITASEAESAQIRANRDEIDVRIDRTDIRAPEAGIVAARSARIGAIGLASNPEPLFRIVKDGAIDLEAEVPESALPRVTLGLPVAVTPAGFNEPLQASVRLIGAKVDATTRLAHVAVALPDDERLRPGAYGRGVIEIARRVGLALPQASLQFTSEGVFVFVVEDDTVRRRAVTTGLKGDGYVEILEGVNEGDSVVAKAGGFLREGDRVTPIPLTSQEKEGV</sequence>
<keyword evidence="3" id="KW-0472">Membrane</keyword>
<dbReference type="InterPro" id="IPR006143">
    <property type="entry name" value="RND_pump_MFP"/>
</dbReference>
<dbReference type="Gene3D" id="2.40.50.100">
    <property type="match status" value="1"/>
</dbReference>
<evidence type="ECO:0000259" key="5">
    <source>
        <dbReference type="Pfam" id="PF25989"/>
    </source>
</evidence>
<comment type="caution">
    <text evidence="6">The sequence shown here is derived from an EMBL/GenBank/DDBJ whole genome shotgun (WGS) entry which is preliminary data.</text>
</comment>
<name>A0ABU0LRN9_9HYPH</name>
<dbReference type="Gene3D" id="1.10.287.470">
    <property type="entry name" value="Helix hairpin bin"/>
    <property type="match status" value="1"/>
</dbReference>
<accession>A0ABU0LRN9</accession>
<feature type="domain" description="YknX-like C-terminal permuted SH3-like" evidence="5">
    <location>
        <begin position="343"/>
        <end position="409"/>
    </location>
</feature>
<evidence type="ECO:0000256" key="2">
    <source>
        <dbReference type="SAM" id="Coils"/>
    </source>
</evidence>
<dbReference type="PANTHER" id="PTHR30469:SF15">
    <property type="entry name" value="HLYD FAMILY OF SECRETION PROTEINS"/>
    <property type="match status" value="1"/>
</dbReference>
<dbReference type="InterPro" id="IPR058637">
    <property type="entry name" value="YknX-like_C"/>
</dbReference>
<feature type="coiled-coil region" evidence="2">
    <location>
        <begin position="136"/>
        <end position="170"/>
    </location>
</feature>
<evidence type="ECO:0000256" key="1">
    <source>
        <dbReference type="ARBA" id="ARBA00009477"/>
    </source>
</evidence>
<organism evidence="6 7">
    <name type="scientific">Ancylobacter amanitiformis</name>
    <dbReference type="NCBI Taxonomy" id="217069"/>
    <lineage>
        <taxon>Bacteria</taxon>
        <taxon>Pseudomonadati</taxon>
        <taxon>Pseudomonadota</taxon>
        <taxon>Alphaproteobacteria</taxon>
        <taxon>Hyphomicrobiales</taxon>
        <taxon>Xanthobacteraceae</taxon>
        <taxon>Ancylobacter</taxon>
    </lineage>
</organism>